<name>A0A1H6F4X2_9GAMM</name>
<dbReference type="InterPro" id="IPR007560">
    <property type="entry name" value="Restrct_endonuc_IV_Mrr"/>
</dbReference>
<dbReference type="GO" id="GO:0004519">
    <property type="term" value="F:endonuclease activity"/>
    <property type="evidence" value="ECO:0007669"/>
    <property type="project" value="InterPro"/>
</dbReference>
<accession>A0A1H6F4X2</accession>
<dbReference type="GO" id="GO:0003677">
    <property type="term" value="F:DNA binding"/>
    <property type="evidence" value="ECO:0007669"/>
    <property type="project" value="InterPro"/>
</dbReference>
<dbReference type="Pfam" id="PF04471">
    <property type="entry name" value="Mrr_cat"/>
    <property type="match status" value="1"/>
</dbReference>
<protein>
    <recommendedName>
        <fullName evidence="1">Restriction endonuclease type IV Mrr domain-containing protein</fullName>
    </recommendedName>
</protein>
<sequence>MRIQEILIMIDRQIDLLKLSDREFENLCFELVLSLDFEKARWRKGGADNGRDIEAKLSSNSRLVGRYYEQWFFECKKYLNGVPPEKLNSKIAWADAEKPKHLVFFVSSYLTNNARIWLDKIEVDKFYKIHVLEGDQIKKLILLFPRLVEKYFSTGIEALVLEAQKNWLIHNLVPEPELIRIIVESDSFLELSLDKIAFIWCVSKCRLNEINELINDSYEFSLESAFFNLSRNASYKKSVLSKKLLGTTLDICLLNDVEGISFGDLTYNISYFAEVAFLSDKNSINLDEFIAFYSLVYNTEGEGLEVIVVQNSDFPVFMRHIKAGAKSEVTRVKKILHE</sequence>
<organism evidence="2 3">
    <name type="scientific">Candidatus Venteria ishoeyi</name>
    <dbReference type="NCBI Taxonomy" id="1899563"/>
    <lineage>
        <taxon>Bacteria</taxon>
        <taxon>Pseudomonadati</taxon>
        <taxon>Pseudomonadota</taxon>
        <taxon>Gammaproteobacteria</taxon>
        <taxon>Thiotrichales</taxon>
        <taxon>Thiotrichaceae</taxon>
        <taxon>Venteria</taxon>
    </lineage>
</organism>
<dbReference type="Proteomes" id="UP000236724">
    <property type="component" value="Unassembled WGS sequence"/>
</dbReference>
<dbReference type="EMBL" id="FMSV02000069">
    <property type="protein sequence ID" value="SEH04603.1"/>
    <property type="molecule type" value="Genomic_DNA"/>
</dbReference>
<evidence type="ECO:0000259" key="1">
    <source>
        <dbReference type="Pfam" id="PF04471"/>
    </source>
</evidence>
<feature type="domain" description="Restriction endonuclease type IV Mrr" evidence="1">
    <location>
        <begin position="17"/>
        <end position="140"/>
    </location>
</feature>
<dbReference type="AlphaFoldDB" id="A0A1H6F4X2"/>
<keyword evidence="3" id="KW-1185">Reference proteome</keyword>
<evidence type="ECO:0000313" key="3">
    <source>
        <dbReference type="Proteomes" id="UP000236724"/>
    </source>
</evidence>
<dbReference type="RefSeq" id="WP_103918652.1">
    <property type="nucleotide sequence ID" value="NZ_FMSV02000069.1"/>
</dbReference>
<reference evidence="2 3" key="1">
    <citation type="submission" date="2016-10" db="EMBL/GenBank/DDBJ databases">
        <authorList>
            <person name="de Groot N.N."/>
        </authorList>
    </citation>
    <scope>NUCLEOTIDE SEQUENCE [LARGE SCALE GENOMIC DNA]</scope>
    <source>
        <strain evidence="2">MBHS1</strain>
    </source>
</reference>
<proteinExistence type="predicted"/>
<evidence type="ECO:0000313" key="2">
    <source>
        <dbReference type="EMBL" id="SEH04603.1"/>
    </source>
</evidence>
<dbReference type="GO" id="GO:0009307">
    <property type="term" value="P:DNA restriction-modification system"/>
    <property type="evidence" value="ECO:0007669"/>
    <property type="project" value="InterPro"/>
</dbReference>
<dbReference type="OrthoDB" id="8452137at2"/>
<dbReference type="Gene3D" id="3.40.1350.10">
    <property type="match status" value="1"/>
</dbReference>
<gene>
    <name evidence="2" type="ORF">MBHS_00452</name>
</gene>
<dbReference type="InterPro" id="IPR011335">
    <property type="entry name" value="Restrct_endonuc-II-like"/>
</dbReference>
<dbReference type="SUPFAM" id="SSF52980">
    <property type="entry name" value="Restriction endonuclease-like"/>
    <property type="match status" value="1"/>
</dbReference>
<dbReference type="InterPro" id="IPR011856">
    <property type="entry name" value="tRNA_endonuc-like_dom_sf"/>
</dbReference>